<evidence type="ECO:0000313" key="1">
    <source>
        <dbReference type="EMBL" id="AZQ74115.1"/>
    </source>
</evidence>
<gene>
    <name evidence="1" type="ORF">EKH77_25395</name>
</gene>
<sequence length="146" mass="16666">MYIDSDHFTDWLDSGRVERMPVEASRKFDEYLCTLPWLPSRIDWREIPYSVFSYADAGWSGDAAVEWARANGFMEFEKSFIMYSASEPGILCSSRDAFFELDHLTMGRVHPAYICAAGTGEEGPVLSFDKFAEWDGFAILTTPHRP</sequence>
<dbReference type="AlphaFoldDB" id="A0A3Q9G1Y7"/>
<accession>A0A3Q9G1Y7</accession>
<dbReference type="Proteomes" id="UP000267900">
    <property type="component" value="Chromosome"/>
</dbReference>
<protein>
    <submittedName>
        <fullName evidence="1">Uncharacterized protein</fullName>
    </submittedName>
</protein>
<dbReference type="EMBL" id="CP034587">
    <property type="protein sequence ID" value="AZQ74115.1"/>
    <property type="molecule type" value="Genomic_DNA"/>
</dbReference>
<keyword evidence="2" id="KW-1185">Reference proteome</keyword>
<organism evidence="1 2">
    <name type="scientific">Streptomyces luteoverticillatus</name>
    <name type="common">Streptoverticillium luteoverticillatus</name>
    <dbReference type="NCBI Taxonomy" id="66425"/>
    <lineage>
        <taxon>Bacteria</taxon>
        <taxon>Bacillati</taxon>
        <taxon>Actinomycetota</taxon>
        <taxon>Actinomycetes</taxon>
        <taxon>Kitasatosporales</taxon>
        <taxon>Streptomycetaceae</taxon>
        <taxon>Streptomyces</taxon>
    </lineage>
</organism>
<reference evidence="1 2" key="1">
    <citation type="submission" date="2018-12" db="EMBL/GenBank/DDBJ databases">
        <title>The whole draft genome of Streptomyce luteoverticillatus CGMCC 15060.</title>
        <authorList>
            <person name="Feng Z."/>
            <person name="Chen G."/>
            <person name="Zhang J."/>
            <person name="Zhu H."/>
            <person name="Yu X."/>
            <person name="Zhang W."/>
            <person name="Zhang X."/>
        </authorList>
    </citation>
    <scope>NUCLEOTIDE SEQUENCE [LARGE SCALE GENOMIC DNA]</scope>
    <source>
        <strain evidence="1 2">CGMCC 15060</strain>
    </source>
</reference>
<evidence type="ECO:0000313" key="2">
    <source>
        <dbReference type="Proteomes" id="UP000267900"/>
    </source>
</evidence>
<name>A0A3Q9G1Y7_STRLT</name>
<proteinExistence type="predicted"/>
<dbReference type="RefSeq" id="WP_126916618.1">
    <property type="nucleotide sequence ID" value="NZ_CP034587.1"/>
</dbReference>
<dbReference type="OrthoDB" id="4178383at2"/>